<keyword evidence="6" id="KW-1185">Reference proteome</keyword>
<accession>A0ABW5FN26</accession>
<dbReference type="CDD" id="cd01536">
    <property type="entry name" value="PBP1_ABC_sugar_binding-like"/>
    <property type="match status" value="1"/>
</dbReference>
<evidence type="ECO:0000256" key="3">
    <source>
        <dbReference type="ARBA" id="ARBA00022729"/>
    </source>
</evidence>
<comment type="subcellular location">
    <subcellularLocation>
        <location evidence="1">Cell envelope</location>
    </subcellularLocation>
</comment>
<dbReference type="Proteomes" id="UP001597417">
    <property type="component" value="Unassembled WGS sequence"/>
</dbReference>
<protein>
    <submittedName>
        <fullName evidence="5">Sugar ABC transporter substrate-binding protein</fullName>
    </submittedName>
</protein>
<dbReference type="InterPro" id="IPR025997">
    <property type="entry name" value="SBP_2_dom"/>
</dbReference>
<dbReference type="Pfam" id="PF13407">
    <property type="entry name" value="Peripla_BP_4"/>
    <property type="match status" value="1"/>
</dbReference>
<name>A0ABW5FN26_9PSEU</name>
<gene>
    <name evidence="5" type="ORF">ACFSXZ_08850</name>
</gene>
<evidence type="ECO:0000256" key="2">
    <source>
        <dbReference type="ARBA" id="ARBA00007639"/>
    </source>
</evidence>
<organism evidence="5 6">
    <name type="scientific">Amycolatopsis pigmentata</name>
    <dbReference type="NCBI Taxonomy" id="450801"/>
    <lineage>
        <taxon>Bacteria</taxon>
        <taxon>Bacillati</taxon>
        <taxon>Actinomycetota</taxon>
        <taxon>Actinomycetes</taxon>
        <taxon>Pseudonocardiales</taxon>
        <taxon>Pseudonocardiaceae</taxon>
        <taxon>Amycolatopsis</taxon>
    </lineage>
</organism>
<dbReference type="Gene3D" id="3.40.50.2300">
    <property type="match status" value="2"/>
</dbReference>
<feature type="domain" description="Periplasmic binding protein" evidence="4">
    <location>
        <begin position="3"/>
        <end position="260"/>
    </location>
</feature>
<evidence type="ECO:0000256" key="1">
    <source>
        <dbReference type="ARBA" id="ARBA00004196"/>
    </source>
</evidence>
<comment type="similarity">
    <text evidence="2">Belongs to the bacterial solute-binding protein 2 family.</text>
</comment>
<dbReference type="InterPro" id="IPR028082">
    <property type="entry name" value="Peripla_BP_I"/>
</dbReference>
<sequence>MTIGFFTTGSANPYAEALNASTVSRAKELGAKITELDSNFDVQTQVNQMQQALARKTYNAWTVTLDDGVEECNQVKAAINAGIPVMVSVGHLCNDDEVGQAGFVGVQTPQAYAAWWKTILGQNPDAKTAFLAGPPLVDLVQSMKKAMDDAFGAHPRASLLSYQNTDWTAQDGFKKTQDLLKAHPDVQVIASSYSLATRGVVQAVQQAGLAGKIKIYDMMGDQFIVEAIKSGVVTLTLPGLPASEGKSAAENLVNRWTGKQAYKVYNPADDAPIPGGPYITKQNAVGYTAQIPS</sequence>
<evidence type="ECO:0000259" key="4">
    <source>
        <dbReference type="Pfam" id="PF13407"/>
    </source>
</evidence>
<comment type="caution">
    <text evidence="5">The sequence shown here is derived from an EMBL/GenBank/DDBJ whole genome shotgun (WGS) entry which is preliminary data.</text>
</comment>
<keyword evidence="3" id="KW-0732">Signal</keyword>
<evidence type="ECO:0000313" key="6">
    <source>
        <dbReference type="Proteomes" id="UP001597417"/>
    </source>
</evidence>
<dbReference type="RefSeq" id="WP_378263222.1">
    <property type="nucleotide sequence ID" value="NZ_JBHUKR010000006.1"/>
</dbReference>
<evidence type="ECO:0000313" key="5">
    <source>
        <dbReference type="EMBL" id="MFD2416438.1"/>
    </source>
</evidence>
<dbReference type="EMBL" id="JBHUKR010000006">
    <property type="protein sequence ID" value="MFD2416438.1"/>
    <property type="molecule type" value="Genomic_DNA"/>
</dbReference>
<dbReference type="PANTHER" id="PTHR46847">
    <property type="entry name" value="D-ALLOSE-BINDING PERIPLASMIC PROTEIN-RELATED"/>
    <property type="match status" value="1"/>
</dbReference>
<dbReference type="SUPFAM" id="SSF53822">
    <property type="entry name" value="Periplasmic binding protein-like I"/>
    <property type="match status" value="1"/>
</dbReference>
<reference evidence="6" key="1">
    <citation type="journal article" date="2019" name="Int. J. Syst. Evol. Microbiol.">
        <title>The Global Catalogue of Microorganisms (GCM) 10K type strain sequencing project: providing services to taxonomists for standard genome sequencing and annotation.</title>
        <authorList>
            <consortium name="The Broad Institute Genomics Platform"/>
            <consortium name="The Broad Institute Genome Sequencing Center for Infectious Disease"/>
            <person name="Wu L."/>
            <person name="Ma J."/>
        </authorList>
    </citation>
    <scope>NUCLEOTIDE SEQUENCE [LARGE SCALE GENOMIC DNA]</scope>
    <source>
        <strain evidence="6">CGMCC 4.7645</strain>
    </source>
</reference>
<dbReference type="PANTHER" id="PTHR46847:SF1">
    <property type="entry name" value="D-ALLOSE-BINDING PERIPLASMIC PROTEIN-RELATED"/>
    <property type="match status" value="1"/>
</dbReference>
<proteinExistence type="inferred from homology"/>